<protein>
    <submittedName>
        <fullName evidence="2">Plasma membrane ATPase</fullName>
    </submittedName>
</protein>
<dbReference type="Gene3D" id="3.40.1110.10">
    <property type="entry name" value="Calcium-transporting ATPase, cytoplasmic domain N"/>
    <property type="match status" value="1"/>
</dbReference>
<comment type="caution">
    <text evidence="2">The sequence shown here is derived from an EMBL/GenBank/DDBJ whole genome shotgun (WGS) entry which is preliminary data.</text>
</comment>
<proteinExistence type="predicted"/>
<evidence type="ECO:0000256" key="1">
    <source>
        <dbReference type="SAM" id="SignalP"/>
    </source>
</evidence>
<keyword evidence="3" id="KW-1185">Reference proteome</keyword>
<evidence type="ECO:0000313" key="2">
    <source>
        <dbReference type="EMBL" id="KAF7337177.1"/>
    </source>
</evidence>
<feature type="signal peptide" evidence="1">
    <location>
        <begin position="1"/>
        <end position="24"/>
    </location>
</feature>
<dbReference type="GO" id="GO:0000166">
    <property type="term" value="F:nucleotide binding"/>
    <property type="evidence" value="ECO:0007669"/>
    <property type="project" value="InterPro"/>
</dbReference>
<sequence length="159" mass="17380">MWNPLSSVMEAAALVAIVLFNGEGCAPNWQDFIGIVLFINSAIGFYEERGAMLTPPHSSFSADNVILLAAYASCTDNQDTINSSVVQACRDPAKARAGINLLKFKPFNPMDRSTEIMYREEAIGRLKHVTKGITGSVIELCSRNCAEELEAKLKHDIEG</sequence>
<dbReference type="InterPro" id="IPR023299">
    <property type="entry name" value="ATPase_P-typ_cyto_dom_N"/>
</dbReference>
<dbReference type="AlphaFoldDB" id="A0A8H6XAR2"/>
<dbReference type="InterPro" id="IPR023298">
    <property type="entry name" value="ATPase_P-typ_TM_dom_sf"/>
</dbReference>
<organism evidence="2 3">
    <name type="scientific">Mycena venus</name>
    <dbReference type="NCBI Taxonomy" id="2733690"/>
    <lineage>
        <taxon>Eukaryota</taxon>
        <taxon>Fungi</taxon>
        <taxon>Dikarya</taxon>
        <taxon>Basidiomycota</taxon>
        <taxon>Agaricomycotina</taxon>
        <taxon>Agaricomycetes</taxon>
        <taxon>Agaricomycetidae</taxon>
        <taxon>Agaricales</taxon>
        <taxon>Marasmiineae</taxon>
        <taxon>Mycenaceae</taxon>
        <taxon>Mycena</taxon>
    </lineage>
</organism>
<dbReference type="OrthoDB" id="3220577at2759"/>
<feature type="chain" id="PRO_5034293132" evidence="1">
    <location>
        <begin position="25"/>
        <end position="159"/>
    </location>
</feature>
<dbReference type="Gene3D" id="1.20.1110.10">
    <property type="entry name" value="Calcium-transporting ATPase, transmembrane domain"/>
    <property type="match status" value="1"/>
</dbReference>
<accession>A0A8H6XAR2</accession>
<reference evidence="2" key="1">
    <citation type="submission" date="2020-05" db="EMBL/GenBank/DDBJ databases">
        <title>Mycena genomes resolve the evolution of fungal bioluminescence.</title>
        <authorList>
            <person name="Tsai I.J."/>
        </authorList>
    </citation>
    <scope>NUCLEOTIDE SEQUENCE</scope>
    <source>
        <strain evidence="2">CCC161011</strain>
    </source>
</reference>
<keyword evidence="1" id="KW-0732">Signal</keyword>
<name>A0A8H6XAR2_9AGAR</name>
<gene>
    <name evidence="2" type="ORF">MVEN_02155800</name>
</gene>
<dbReference type="EMBL" id="JACAZI010000022">
    <property type="protein sequence ID" value="KAF7337177.1"/>
    <property type="molecule type" value="Genomic_DNA"/>
</dbReference>
<dbReference type="Proteomes" id="UP000620124">
    <property type="component" value="Unassembled WGS sequence"/>
</dbReference>
<dbReference type="PANTHER" id="PTHR42861">
    <property type="entry name" value="CALCIUM-TRANSPORTING ATPASE"/>
    <property type="match status" value="1"/>
</dbReference>
<evidence type="ECO:0000313" key="3">
    <source>
        <dbReference type="Proteomes" id="UP000620124"/>
    </source>
</evidence>
<dbReference type="SUPFAM" id="SSF81665">
    <property type="entry name" value="Calcium ATPase, transmembrane domain M"/>
    <property type="match status" value="1"/>
</dbReference>